<dbReference type="EMBL" id="BAAARB010000002">
    <property type="protein sequence ID" value="GAA2368782.1"/>
    <property type="molecule type" value="Genomic_DNA"/>
</dbReference>
<organism evidence="1 2">
    <name type="scientific">Gordonia cholesterolivorans</name>
    <dbReference type="NCBI Taxonomy" id="559625"/>
    <lineage>
        <taxon>Bacteria</taxon>
        <taxon>Bacillati</taxon>
        <taxon>Actinomycetota</taxon>
        <taxon>Actinomycetes</taxon>
        <taxon>Mycobacteriales</taxon>
        <taxon>Gordoniaceae</taxon>
        <taxon>Gordonia</taxon>
    </lineage>
</organism>
<name>A0ABN3H4B0_9ACTN</name>
<dbReference type="SUPFAM" id="SSF48452">
    <property type="entry name" value="TPR-like"/>
    <property type="match status" value="1"/>
</dbReference>
<proteinExistence type="predicted"/>
<reference evidence="1 2" key="1">
    <citation type="journal article" date="2019" name="Int. J. Syst. Evol. Microbiol.">
        <title>The Global Catalogue of Microorganisms (GCM) 10K type strain sequencing project: providing services to taxonomists for standard genome sequencing and annotation.</title>
        <authorList>
            <consortium name="The Broad Institute Genomics Platform"/>
            <consortium name="The Broad Institute Genome Sequencing Center for Infectious Disease"/>
            <person name="Wu L."/>
            <person name="Ma J."/>
        </authorList>
    </citation>
    <scope>NUCLEOTIDE SEQUENCE [LARGE SCALE GENOMIC DNA]</scope>
    <source>
        <strain evidence="1 2">JCM 16227</strain>
    </source>
</reference>
<dbReference type="InterPro" id="IPR011990">
    <property type="entry name" value="TPR-like_helical_dom_sf"/>
</dbReference>
<evidence type="ECO:0000313" key="1">
    <source>
        <dbReference type="EMBL" id="GAA2368782.1"/>
    </source>
</evidence>
<dbReference type="RefSeq" id="WP_045538105.1">
    <property type="nucleotide sequence ID" value="NZ_BAAARB010000002.1"/>
</dbReference>
<dbReference type="Proteomes" id="UP001501170">
    <property type="component" value="Unassembled WGS sequence"/>
</dbReference>
<evidence type="ECO:0008006" key="3">
    <source>
        <dbReference type="Google" id="ProtNLM"/>
    </source>
</evidence>
<dbReference type="Gene3D" id="1.25.40.10">
    <property type="entry name" value="Tetratricopeptide repeat domain"/>
    <property type="match status" value="1"/>
</dbReference>
<gene>
    <name evidence="1" type="ORF">GCM10009855_05070</name>
</gene>
<sequence length="938" mass="100908">MTDQPTHDPRLESFVNDLWHARYGDPRFGHEDFGAFPALIARADELGDDYWRFVVRLEASYAALWSGTAADVLTLLAWMLRAHDRRAATLDLEPTQLEQLNTTLVDFLESVPDVPELSLDQVRDLLDDWIRRTRGTGYESDALVAVVRAKIALHRGDPDAARRFLDECRDFAPPAGTCREGARAMVAALYSRCGDHARALELSEPDLVDDGERCGFFPAETHVALIGAYAAAGRRDDVVLAAEHIDRIYGEFPGSTGHAEAIPALLRVGELGRARDLAVSRLPHLDACFTPLDRARLAAALSAAFASAAAVDGDAVISHHTDPGRPARSRPAADLAAELADVAHDIARGFDIRNGNGAVSTWVEQTLALRAAGQPDDRVKPVAERTAQELMSGMAVFSMVSSRRAQACAEALAGRIGELTGRSLARARIMLASDLRRSDRHAAEAALREAAAAARAEYPAMAAQAELMADVEAAAQGVLDPQRLLSAPDPDPAWAALSQANYWRFVAVASEPVDGERAGRAVDAGIETLRRGLAGEIRLVEDETASRPGSAEADAYSIAAALHIMAASMRAAAGYSPDAEIDAALVAARRMVAAASTPDQRLEAHAQLAGVLGFAAQLQSMSDEQAALRLLDEAVENSRYAQRAPLLAQRAELRITAAEDFDGAVTDQEQAIAVWMVEGLDHQADAALIDLARMQLSRGDDARRVIEAVRPVIDRMSERGDEDAVAAGLAVLGRAQSSARLPDDAVISFSRVLDTVVGDEHPGYLAQLYQARAGELMDLGRHPEAMADFDHAAELFAEFGAQHDLGEVLRSAALAAHFGGDDATAESLLERAERVYDELSVDGPVDFERTRLDLARADILRSTDPERAESLLQSVVERSSAANWLPLALSGLNLQALMAVEAGGDDGRARAWDLVLEGLRLDPEHPGLNQLAFELNDE</sequence>
<protein>
    <recommendedName>
        <fullName evidence="3">Tetratricopeptide repeat protein</fullName>
    </recommendedName>
</protein>
<evidence type="ECO:0000313" key="2">
    <source>
        <dbReference type="Proteomes" id="UP001501170"/>
    </source>
</evidence>
<keyword evidence="2" id="KW-1185">Reference proteome</keyword>
<accession>A0ABN3H4B0</accession>
<comment type="caution">
    <text evidence="1">The sequence shown here is derived from an EMBL/GenBank/DDBJ whole genome shotgun (WGS) entry which is preliminary data.</text>
</comment>